<sequence length="387" mass="43010">MITAQDIDRTIRFQGGGLPVVSVYLSVPVDPADRAALPTRLSALLHQIRPLTADESLGREQRMSLRGDIEALEARASEEMWTRGTVALFSCSGRGMFEEFHLPRRTRDRVMADAAPWVRPMLAVLDEYHRYCVAVVDRAASWIWEVYQDEIREVERTRDEFPRKPDFAAWFTEYRVRNRAEELSKRHFRAVATRLADLFRTGAPELLIIGGHRHEVAPFLAFLPDDLRARVAGTFTLDPGTATPDDIRKHADHVIERYERDEERRMVAELFEKAESGGPAAAGLRDSLWAGTVAAAGTLAVQDGATARGVACDRDGWLAPSGATCPLCGTPTRRTEDILDELAETVIDEGGSVKHVRAETRLRDHLAAVSLRFPLPARPDTAPAPAG</sequence>
<protein>
    <recommendedName>
        <fullName evidence="3">eRF1 domain-containing protein</fullName>
    </recommendedName>
</protein>
<evidence type="ECO:0000313" key="1">
    <source>
        <dbReference type="EMBL" id="RCV58879.1"/>
    </source>
</evidence>
<name>A0A368T8S4_9ACTN</name>
<dbReference type="InterPro" id="IPR042226">
    <property type="entry name" value="eFR1_2_sf"/>
</dbReference>
<proteinExistence type="predicted"/>
<dbReference type="RefSeq" id="WP_114398855.1">
    <property type="nucleotide sequence ID" value="NZ_QEIM01000093.1"/>
</dbReference>
<evidence type="ECO:0008006" key="3">
    <source>
        <dbReference type="Google" id="ProtNLM"/>
    </source>
</evidence>
<dbReference type="EMBL" id="QEIN01000079">
    <property type="protein sequence ID" value="RCV58879.1"/>
    <property type="molecule type" value="Genomic_DNA"/>
</dbReference>
<dbReference type="Proteomes" id="UP000253318">
    <property type="component" value="Unassembled WGS sequence"/>
</dbReference>
<gene>
    <name evidence="1" type="ORF">DEF24_11860</name>
</gene>
<organism evidence="1 2">
    <name type="scientific">Marinitenerispora sediminis</name>
    <dbReference type="NCBI Taxonomy" id="1931232"/>
    <lineage>
        <taxon>Bacteria</taxon>
        <taxon>Bacillati</taxon>
        <taxon>Actinomycetota</taxon>
        <taxon>Actinomycetes</taxon>
        <taxon>Streptosporangiales</taxon>
        <taxon>Nocardiopsidaceae</taxon>
        <taxon>Marinitenerispora</taxon>
    </lineage>
</organism>
<keyword evidence="2" id="KW-1185">Reference proteome</keyword>
<accession>A0A368T8S4</accession>
<dbReference type="AlphaFoldDB" id="A0A368T8S4"/>
<dbReference type="Pfam" id="PF18854">
    <property type="entry name" value="baeRF_family10"/>
    <property type="match status" value="1"/>
</dbReference>
<comment type="caution">
    <text evidence="1">The sequence shown here is derived from an EMBL/GenBank/DDBJ whole genome shotgun (WGS) entry which is preliminary data.</text>
</comment>
<dbReference type="InterPro" id="IPR041202">
    <property type="entry name" value="BaeRF_family10"/>
</dbReference>
<dbReference type="Gene3D" id="3.30.420.60">
    <property type="entry name" value="eRF1 domain 2"/>
    <property type="match status" value="1"/>
</dbReference>
<evidence type="ECO:0000313" key="2">
    <source>
        <dbReference type="Proteomes" id="UP000253318"/>
    </source>
</evidence>
<reference evidence="1 2" key="1">
    <citation type="submission" date="2018-04" db="EMBL/GenBank/DDBJ databases">
        <title>Novel actinobacteria from marine sediment.</title>
        <authorList>
            <person name="Ng Z.Y."/>
            <person name="Tan G.Y.A."/>
        </authorList>
    </citation>
    <scope>NUCLEOTIDE SEQUENCE [LARGE SCALE GENOMIC DNA]</scope>
    <source>
        <strain evidence="1 2">TPS81</strain>
    </source>
</reference>
<dbReference type="OrthoDB" id="3804586at2"/>